<dbReference type="AlphaFoldDB" id="A0A191XT15"/>
<keyword evidence="3" id="KW-1015">Disulfide bond</keyword>
<feature type="chain" id="PRO_5008249603" evidence="7">
    <location>
        <begin position="23"/>
        <end position="412"/>
    </location>
</feature>
<evidence type="ECO:0000256" key="7">
    <source>
        <dbReference type="SAM" id="SignalP"/>
    </source>
</evidence>
<dbReference type="InterPro" id="IPR011050">
    <property type="entry name" value="Pectin_lyase_fold/virulence"/>
</dbReference>
<protein>
    <submittedName>
        <fullName evidence="8">Glycoside hydrolase family 28</fullName>
    </submittedName>
</protein>
<proteinExistence type="evidence at transcript level"/>
<keyword evidence="2 6" id="KW-0378">Hydrolase</keyword>
<evidence type="ECO:0000313" key="8">
    <source>
        <dbReference type="EMBL" id="ANJ43622.1"/>
    </source>
</evidence>
<keyword evidence="5 6" id="KW-0326">Glycosidase</keyword>
<dbReference type="GO" id="GO:0005975">
    <property type="term" value="P:carbohydrate metabolic process"/>
    <property type="evidence" value="ECO:0007669"/>
    <property type="project" value="InterPro"/>
</dbReference>
<dbReference type="Gene3D" id="2.160.20.10">
    <property type="entry name" value="Single-stranded right-handed beta-helix, Pectin lyase-like"/>
    <property type="match status" value="1"/>
</dbReference>
<evidence type="ECO:0000256" key="3">
    <source>
        <dbReference type="ARBA" id="ARBA00023157"/>
    </source>
</evidence>
<dbReference type="GO" id="GO:0004650">
    <property type="term" value="F:polygalacturonase activity"/>
    <property type="evidence" value="ECO:0007669"/>
    <property type="project" value="InterPro"/>
</dbReference>
<evidence type="ECO:0000256" key="4">
    <source>
        <dbReference type="ARBA" id="ARBA00023180"/>
    </source>
</evidence>
<dbReference type="InterPro" id="IPR000743">
    <property type="entry name" value="Glyco_hydro_28"/>
</dbReference>
<reference evidence="8" key="1">
    <citation type="journal article" date="2016" name="Sci. Rep.">
        <title>Horizontal Gene Transfer of Pectinases from Bacteria Preceded the Diversification of Stick and Leaf Insects.</title>
        <authorList>
            <person name="Shelomi M."/>
            <person name="Danchin E.G."/>
            <person name="Heckel D."/>
            <person name="Wipfler B."/>
            <person name="Bradler S."/>
            <person name="Zhou X."/>
            <person name="Pauchet Y."/>
        </authorList>
    </citation>
    <scope>NUCLEOTIDE SEQUENCE</scope>
    <source>
        <strain evidence="8">MEX11-1</strain>
        <tissue evidence="8">Midgut</tissue>
    </source>
</reference>
<feature type="signal peptide" evidence="7">
    <location>
        <begin position="1"/>
        <end position="22"/>
    </location>
</feature>
<dbReference type="InterPro" id="IPR012334">
    <property type="entry name" value="Pectin_lyas_fold"/>
</dbReference>
<keyword evidence="7" id="KW-0732">Signal</keyword>
<dbReference type="SUPFAM" id="SSF51126">
    <property type="entry name" value="Pectin lyase-like"/>
    <property type="match status" value="1"/>
</dbReference>
<dbReference type="GO" id="GO:0046576">
    <property type="term" value="F:rhamnogalacturonan alpha-L-rhamnopyranosyl-(1-&gt;4)-alpha-D-galactopyranosyluronide lyase activity"/>
    <property type="evidence" value="ECO:0007669"/>
    <property type="project" value="UniProtKB-ARBA"/>
</dbReference>
<dbReference type="PANTHER" id="PTHR31736:SF19">
    <property type="entry name" value="PECTIN LYASE SUPERFAMILY PROTEIN-RELATED"/>
    <property type="match status" value="1"/>
</dbReference>
<evidence type="ECO:0000256" key="1">
    <source>
        <dbReference type="ARBA" id="ARBA00008834"/>
    </source>
</evidence>
<accession>A0A191XT15</accession>
<evidence type="ECO:0000256" key="6">
    <source>
        <dbReference type="RuleBase" id="RU361169"/>
    </source>
</evidence>
<keyword evidence="4" id="KW-0325">Glycoprotein</keyword>
<organism evidence="8">
    <name type="scientific">Medauroidea extradentata</name>
    <dbReference type="NCBI Taxonomy" id="614211"/>
    <lineage>
        <taxon>Eukaryota</taxon>
        <taxon>Metazoa</taxon>
        <taxon>Ecdysozoa</taxon>
        <taxon>Arthropoda</taxon>
        <taxon>Hexapoda</taxon>
        <taxon>Insecta</taxon>
        <taxon>Pterygota</taxon>
        <taxon>Neoptera</taxon>
        <taxon>Polyneoptera</taxon>
        <taxon>Phasmatodea</taxon>
        <taxon>Verophasmatodea</taxon>
        <taxon>Anareolatae</taxon>
        <taxon>Phasmatidae</taxon>
        <taxon>Clitumninae</taxon>
        <taxon>Medaurini</taxon>
        <taxon>Medauroidea</taxon>
    </lineage>
</organism>
<dbReference type="EMBL" id="KT921949">
    <property type="protein sequence ID" value="ANJ43622.1"/>
    <property type="molecule type" value="mRNA"/>
</dbReference>
<dbReference type="Pfam" id="PF00295">
    <property type="entry name" value="Glyco_hydro_28"/>
    <property type="match status" value="1"/>
</dbReference>
<dbReference type="PANTHER" id="PTHR31736">
    <property type="match status" value="1"/>
</dbReference>
<evidence type="ECO:0000256" key="5">
    <source>
        <dbReference type="ARBA" id="ARBA00023295"/>
    </source>
</evidence>
<name>A0A191XT15_9NEOP</name>
<comment type="similarity">
    <text evidence="1 6">Belongs to the glycosyl hydrolase 28 family.</text>
</comment>
<evidence type="ECO:0000256" key="2">
    <source>
        <dbReference type="ARBA" id="ARBA00022801"/>
    </source>
</evidence>
<sequence>MKRFSSFSATFVVLALLHAVATKDLRIVTEPKNPVICTSLNATSDDDTETIQKALNSCTKGQAVALTSGNTFNTGPLTIPSDVSLLVEKGALLKAIPNPKLYDKGANTCGWYDDNGNGCNAFITILKANGSGIYGEGTIDGQGGAHINSQKLTWWKLIRRANELNKRANNPRLIHINDSTDITLYQIVLKNSPQFHVASTQTYGLTLWKVIIYSPKATSDTDGVVLEGSQNVTIAHTNITTVSDNIGITASDAPSKHISMYNLHLNRGYGISIGGATKHGISNVNFSNLTLTIVNYGINIRSNTLNGGPVTNITYHNVCLYRVWYPIVLDMFYGNVTGDQKPQFKNIFLNEVYAGNSGNYIFHGIDESDPIEVELNDVHVAKGSSWSVSKAEVTGNWKYDLRERHCPHNVNI</sequence>